<sequence length="86" mass="9940">MGFLIKSINDDYAASSQQQVQRTTRNIYRKITDKATGIVSTTGNRSRTTFPGMQRAHQLSMEITGKGEEKFKRRFHDDLVRCFRIV</sequence>
<protein>
    <submittedName>
        <fullName evidence="1">Uncharacterized protein</fullName>
    </submittedName>
</protein>
<name>A0ABT8EC17_9BACL</name>
<dbReference type="RefSeq" id="WP_290401571.1">
    <property type="nucleotide sequence ID" value="NZ_JAUHLN010000005.1"/>
</dbReference>
<evidence type="ECO:0000313" key="1">
    <source>
        <dbReference type="EMBL" id="MDN4075466.1"/>
    </source>
</evidence>
<keyword evidence="2" id="KW-1185">Reference proteome</keyword>
<organism evidence="1 2">
    <name type="scientific">Fictibacillus terranigra</name>
    <dbReference type="NCBI Taxonomy" id="3058424"/>
    <lineage>
        <taxon>Bacteria</taxon>
        <taxon>Bacillati</taxon>
        <taxon>Bacillota</taxon>
        <taxon>Bacilli</taxon>
        <taxon>Bacillales</taxon>
        <taxon>Fictibacillaceae</taxon>
        <taxon>Fictibacillus</taxon>
    </lineage>
</organism>
<dbReference type="EMBL" id="JAUHLN010000005">
    <property type="protein sequence ID" value="MDN4075466.1"/>
    <property type="molecule type" value="Genomic_DNA"/>
</dbReference>
<evidence type="ECO:0000313" key="2">
    <source>
        <dbReference type="Proteomes" id="UP001168694"/>
    </source>
</evidence>
<dbReference type="Proteomes" id="UP001168694">
    <property type="component" value="Unassembled WGS sequence"/>
</dbReference>
<reference evidence="1" key="1">
    <citation type="submission" date="2023-06" db="EMBL/GenBank/DDBJ databases">
        <title>Draft Genome Sequences of Representative Paenibacillus Polymyxa, Bacillus cereus, Fictibacillus sp., and Brevibacillus agri Strains Isolated from Amazonian Dark Earth.</title>
        <authorList>
            <person name="Pellegrinetti T.A."/>
            <person name="Cunha I.C.M."/>
            <person name="Chaves M.G."/>
            <person name="Freitas A.S."/>
            <person name="Silva A.V.R."/>
            <person name="Tsai S.M."/>
            <person name="Mendes L.W."/>
        </authorList>
    </citation>
    <scope>NUCLEOTIDE SEQUENCE</scope>
    <source>
        <strain evidence="1">CENA-BCM004</strain>
    </source>
</reference>
<comment type="caution">
    <text evidence="1">The sequence shown here is derived from an EMBL/GenBank/DDBJ whole genome shotgun (WGS) entry which is preliminary data.</text>
</comment>
<gene>
    <name evidence="1" type="ORF">QYF49_21125</name>
</gene>
<accession>A0ABT8EC17</accession>
<proteinExistence type="predicted"/>